<accession>A0ABP2L861</accession>
<reference evidence="1 2" key="1">
    <citation type="submission" date="2011-04" db="EMBL/GenBank/DDBJ databases">
        <authorList>
            <person name="Harkins D.M."/>
            <person name="Madupu R."/>
            <person name="Durkin A.S."/>
            <person name="Torralba M."/>
            <person name="Methe B."/>
            <person name="Sutton G.G."/>
            <person name="Nelson K.E."/>
        </authorList>
    </citation>
    <scope>NUCLEOTIDE SEQUENCE [LARGE SCALE GENOMIC DNA]</scope>
    <source>
        <strain evidence="1 2">UPII 199-6</strain>
    </source>
</reference>
<dbReference type="EMBL" id="AFIJ01000006">
    <property type="protein sequence ID" value="EGL42209.1"/>
    <property type="molecule type" value="Genomic_DNA"/>
</dbReference>
<keyword evidence="2" id="KW-1185">Reference proteome</keyword>
<dbReference type="Proteomes" id="UP000004018">
    <property type="component" value="Unassembled WGS sequence"/>
</dbReference>
<protein>
    <submittedName>
        <fullName evidence="1">Uncharacterized protein</fullName>
    </submittedName>
</protein>
<evidence type="ECO:0000313" key="2">
    <source>
        <dbReference type="Proteomes" id="UP000004018"/>
    </source>
</evidence>
<gene>
    <name evidence="1" type="ORF">HMPREF1039_1457</name>
</gene>
<organism evidence="1 2">
    <name type="scientific">Megasphaera lornae</name>
    <dbReference type="NCBI Taxonomy" id="1000568"/>
    <lineage>
        <taxon>Bacteria</taxon>
        <taxon>Bacillati</taxon>
        <taxon>Bacillota</taxon>
        <taxon>Negativicutes</taxon>
        <taxon>Veillonellales</taxon>
        <taxon>Veillonellaceae</taxon>
        <taxon>Megasphaera</taxon>
    </lineage>
</organism>
<dbReference type="RefSeq" id="WP_007390439.1">
    <property type="nucleotide sequence ID" value="NZ_AFIJ01000006.1"/>
</dbReference>
<name>A0ABP2L861_9FIRM</name>
<proteinExistence type="predicted"/>
<comment type="caution">
    <text evidence="1">The sequence shown here is derived from an EMBL/GenBank/DDBJ whole genome shotgun (WGS) entry which is preliminary data.</text>
</comment>
<sequence>MRAQFFDGFNFSTFKYSIVAIENPDSFFHIQDFSLHPAMHTEACIRGYTCIFGINEEKKLTLQTLFTNNSGMTPPCIDEISPQSFHSPAGDLRYDLRHVLPYTGSLLIANHFLHAYFMPFGFQLPHAFEKVFELTFSRGLFVQVRDRSRDAKRLRLEYAEPLSAGKKLRIRLGGIIGQSEEYGFDEELIAQYMDLSYDTKYLF</sequence>
<evidence type="ECO:0000313" key="1">
    <source>
        <dbReference type="EMBL" id="EGL42209.1"/>
    </source>
</evidence>